<proteinExistence type="predicted"/>
<accession>A0AAJ1HV35</accession>
<name>A0AAJ1HV35_LIMMU</name>
<dbReference type="EMBL" id="JAQONE010000023">
    <property type="protein sequence ID" value="MDC2830102.1"/>
    <property type="molecule type" value="Genomic_DNA"/>
</dbReference>
<comment type="caution">
    <text evidence="1">The sequence shown here is derived from an EMBL/GenBank/DDBJ whole genome shotgun (WGS) entry which is preliminary data.</text>
</comment>
<evidence type="ECO:0000313" key="2">
    <source>
        <dbReference type="Proteomes" id="UP001220670"/>
    </source>
</evidence>
<dbReference type="RefSeq" id="WP_272209199.1">
    <property type="nucleotide sequence ID" value="NZ_JAQOMV010000031.1"/>
</dbReference>
<dbReference type="AlphaFoldDB" id="A0AAJ1HV35"/>
<gene>
    <name evidence="1" type="ORF">PO250_07310</name>
</gene>
<evidence type="ECO:0000313" key="1">
    <source>
        <dbReference type="EMBL" id="MDC2830102.1"/>
    </source>
</evidence>
<sequence>MYDQILIPITARSFNREIDPACIAELKRLVLGRPNAAFKLLYIFEPRDCRWLAARLPNLDPDCLLNMAAHQLTIIEQLLEDAGIQKITHQLAVGNHYLAISQLIQEEKFTLVVEPWQPKWRHRFWQHFIHPKQKITNNLLILNVQ</sequence>
<protein>
    <submittedName>
        <fullName evidence="1">Uncharacterized protein</fullName>
    </submittedName>
</protein>
<organism evidence="1 2">
    <name type="scientific">Limosilactobacillus mucosae</name>
    <name type="common">Lactobacillus mucosae</name>
    <dbReference type="NCBI Taxonomy" id="97478"/>
    <lineage>
        <taxon>Bacteria</taxon>
        <taxon>Bacillati</taxon>
        <taxon>Bacillota</taxon>
        <taxon>Bacilli</taxon>
        <taxon>Lactobacillales</taxon>
        <taxon>Lactobacillaceae</taxon>
        <taxon>Limosilactobacillus</taxon>
    </lineage>
</organism>
<dbReference type="Proteomes" id="UP001220670">
    <property type="component" value="Unassembled WGS sequence"/>
</dbReference>
<reference evidence="1" key="1">
    <citation type="submission" date="2023-01" db="EMBL/GenBank/DDBJ databases">
        <title>Genome analysis of 13 Lactobacillus isolated from gut of wild boar.</title>
        <authorList>
            <person name="Papp P."/>
            <person name="Libisch B."/>
            <person name="Nagy T."/>
            <person name="Olasz F."/>
        </authorList>
    </citation>
    <scope>NUCLEOTIDE SEQUENCE</scope>
    <source>
        <strain evidence="1">F146</strain>
    </source>
</reference>